<dbReference type="Gene3D" id="3.90.550.10">
    <property type="entry name" value="Spore Coat Polysaccharide Biosynthesis Protein SpsA, Chain A"/>
    <property type="match status" value="1"/>
</dbReference>
<dbReference type="InterPro" id="IPR003329">
    <property type="entry name" value="Cytidylyl_trans"/>
</dbReference>
<dbReference type="EC" id="2.7.7.43" evidence="1"/>
<keyword evidence="1" id="KW-0808">Transferase</keyword>
<organism evidence="1">
    <name type="scientific">uncultured Aureispira sp</name>
    <dbReference type="NCBI Taxonomy" id="1331704"/>
    <lineage>
        <taxon>Bacteria</taxon>
        <taxon>Pseudomonadati</taxon>
        <taxon>Bacteroidota</taxon>
        <taxon>Saprospiria</taxon>
        <taxon>Saprospirales</taxon>
        <taxon>Saprospiraceae</taxon>
        <taxon>Aureispira</taxon>
        <taxon>environmental samples</taxon>
    </lineage>
</organism>
<keyword evidence="1" id="KW-0548">Nucleotidyltransferase</keyword>
<dbReference type="PANTHER" id="PTHR21485:SF6">
    <property type="entry name" value="N-ACYLNEURAMINATE CYTIDYLYLTRANSFERASE-RELATED"/>
    <property type="match status" value="1"/>
</dbReference>
<dbReference type="CDD" id="cd02513">
    <property type="entry name" value="CMP-NeuAc_Synthase"/>
    <property type="match status" value="1"/>
</dbReference>
<evidence type="ECO:0000313" key="1">
    <source>
        <dbReference type="EMBL" id="CAA6829956.1"/>
    </source>
</evidence>
<dbReference type="InterPro" id="IPR050793">
    <property type="entry name" value="CMP-NeuNAc_synthase"/>
</dbReference>
<dbReference type="EMBL" id="CACVAQ010000526">
    <property type="protein sequence ID" value="CAA6829956.1"/>
    <property type="molecule type" value="Genomic_DNA"/>
</dbReference>
<sequence>MKNSKILYVIPARGGSKGVPNKNIKLLSGKPLIYYSIVEALKVANKADICVSTDSMEIKKVVEEIGLEVPFLRPDEIASDTATTESVLVHALNYYKSKGIAYEFVVLLQPTSPLRKAIHIKEAIELIEDDVNLVISVKETDANPYYVLFQENEAGILEKSKKGVFTRRQDCPVVYELNGAVYVIRTSKLLELGYQKLQMKKYLMPKRASIDIDDLIDFKIAEVLMENPNL</sequence>
<reference evidence="1" key="1">
    <citation type="submission" date="2020-01" db="EMBL/GenBank/DDBJ databases">
        <authorList>
            <person name="Meier V. D."/>
            <person name="Meier V D."/>
        </authorList>
    </citation>
    <scope>NUCLEOTIDE SEQUENCE</scope>
    <source>
        <strain evidence="1">HLG_WM_MAG_10</strain>
    </source>
</reference>
<dbReference type="Pfam" id="PF02348">
    <property type="entry name" value="CTP_transf_3"/>
    <property type="match status" value="1"/>
</dbReference>
<dbReference type="AlphaFoldDB" id="A0A6S6U9S1"/>
<dbReference type="PANTHER" id="PTHR21485">
    <property type="entry name" value="HAD SUPERFAMILY MEMBERS CMAS AND KDSC"/>
    <property type="match status" value="1"/>
</dbReference>
<dbReference type="InterPro" id="IPR029044">
    <property type="entry name" value="Nucleotide-diphossugar_trans"/>
</dbReference>
<name>A0A6S6U9S1_9BACT</name>
<protein>
    <submittedName>
        <fullName evidence="1">N-Acetylneuraminate cytidylyltransferase (EC)</fullName>
        <ecNumber evidence="1">2.7.7.43</ecNumber>
    </submittedName>
</protein>
<dbReference type="SUPFAM" id="SSF53448">
    <property type="entry name" value="Nucleotide-diphospho-sugar transferases"/>
    <property type="match status" value="1"/>
</dbReference>
<dbReference type="GO" id="GO:0008781">
    <property type="term" value="F:N-acylneuraminate cytidylyltransferase activity"/>
    <property type="evidence" value="ECO:0007669"/>
    <property type="project" value="UniProtKB-EC"/>
</dbReference>
<gene>
    <name evidence="1" type="ORF">HELGO_WM26175</name>
</gene>
<proteinExistence type="predicted"/>
<accession>A0A6S6U9S1</accession>